<dbReference type="RefSeq" id="WP_311361598.1">
    <property type="nucleotide sequence ID" value="NZ_JAVRIE010000003.1"/>
</dbReference>
<evidence type="ECO:0000256" key="8">
    <source>
        <dbReference type="ARBA" id="ARBA00049412"/>
    </source>
</evidence>
<dbReference type="InterPro" id="IPR016162">
    <property type="entry name" value="Ald_DH_N"/>
</dbReference>
<evidence type="ECO:0000256" key="4">
    <source>
        <dbReference type="ARBA" id="ARBA00013020"/>
    </source>
</evidence>
<comment type="pathway">
    <text evidence="2">Lipid metabolism; fatty acid reduction for biolumincescence.</text>
</comment>
<accession>A0AAW8R4R0</accession>
<dbReference type="InterPro" id="IPR016163">
    <property type="entry name" value="Ald_DH_C"/>
</dbReference>
<evidence type="ECO:0000256" key="2">
    <source>
        <dbReference type="ARBA" id="ARBA00004908"/>
    </source>
</evidence>
<comment type="catalytic activity">
    <reaction evidence="8">
        <text>a long-chain fatty aldehyde + NADP(+) + CoA = a long-chain fatty acyl-CoA + NADPH + H(+)</text>
        <dbReference type="Rhea" id="RHEA:15437"/>
        <dbReference type="ChEBI" id="CHEBI:15378"/>
        <dbReference type="ChEBI" id="CHEBI:17176"/>
        <dbReference type="ChEBI" id="CHEBI:57287"/>
        <dbReference type="ChEBI" id="CHEBI:57783"/>
        <dbReference type="ChEBI" id="CHEBI:58349"/>
        <dbReference type="ChEBI" id="CHEBI:83139"/>
        <dbReference type="EC" id="1.2.1.50"/>
    </reaction>
</comment>
<evidence type="ECO:0000256" key="5">
    <source>
        <dbReference type="ARBA" id="ARBA00022857"/>
    </source>
</evidence>
<evidence type="ECO:0000256" key="3">
    <source>
        <dbReference type="ARBA" id="ARBA00010915"/>
    </source>
</evidence>
<dbReference type="SUPFAM" id="SSF53720">
    <property type="entry name" value="ALDH-like"/>
    <property type="match status" value="1"/>
</dbReference>
<proteinExistence type="inferred from homology"/>
<reference evidence="9 10" key="1">
    <citation type="submission" date="2023-09" db="EMBL/GenBank/DDBJ databases">
        <authorList>
            <person name="Rey-Velasco X."/>
        </authorList>
    </citation>
    <scope>NUCLEOTIDE SEQUENCE [LARGE SCALE GENOMIC DNA]</scope>
    <source>
        <strain evidence="9 10">W409</strain>
    </source>
</reference>
<name>A0AAW8R4R0_9ALTE</name>
<evidence type="ECO:0000256" key="6">
    <source>
        <dbReference type="ARBA" id="ARBA00023002"/>
    </source>
</evidence>
<dbReference type="GO" id="GO:0003995">
    <property type="term" value="F:acyl-CoA dehydrogenase activity"/>
    <property type="evidence" value="ECO:0007669"/>
    <property type="project" value="InterPro"/>
</dbReference>
<dbReference type="EC" id="1.2.1.50" evidence="4"/>
<evidence type="ECO:0000313" key="10">
    <source>
        <dbReference type="Proteomes" id="UP001249020"/>
    </source>
</evidence>
<comment type="caution">
    <text evidence="9">The sequence shown here is derived from an EMBL/GenBank/DDBJ whole genome shotgun (WGS) entry which is preliminary data.</text>
</comment>
<evidence type="ECO:0000256" key="7">
    <source>
        <dbReference type="ARBA" id="ARBA00023223"/>
    </source>
</evidence>
<evidence type="ECO:0000313" key="9">
    <source>
        <dbReference type="EMBL" id="MDT0582825.1"/>
    </source>
</evidence>
<dbReference type="EMBL" id="JAVRIE010000003">
    <property type="protein sequence ID" value="MDT0582825.1"/>
    <property type="molecule type" value="Genomic_DNA"/>
</dbReference>
<keyword evidence="5" id="KW-0521">NADP</keyword>
<protein>
    <recommendedName>
        <fullName evidence="4">long-chain-fatty-acyl-CoA reductase</fullName>
        <ecNumber evidence="4">1.2.1.50</ecNumber>
    </recommendedName>
</protein>
<keyword evidence="7" id="KW-0455">Luminescence</keyword>
<sequence length="457" mass="51203">MDNIHFLSPCKVNGDFVRTLPILPTSQSGNAIVDDSAHTHARTKKSAHIYKHSLETWLSDFIKTQPLPAFYSLSFHFIEDLSKKLLKNPQYREYPELIALGFWLRKSNLSKKIDSAKNKREEHIESQQALGLVAHFTPANVDTMFIYSWVASLLIGNLNIVRVASQDSVSKVLLLELINALFAESRYQEIASRNVFVSYDKLSDASQIICAKADARMMWGGDASVAQIQALPTKSHTKDFSFADKYSVAIVSDNVISHSIENIAQRLWRDTQAFQQQACSSPRVLYVIQQETSKSELRKALKALFAKLAQMAKADKGDWPDIGRTNEHLLALQNLAVGQLCCPDDALIALNLVSAISLDTLSQDALDRHSGNGLFYVRVVSSTEIVADELATCLPDKLQTVSIAIEDDINPKIADSIYHLLGQRIQHEQYRVQALGEALDFSFHWDGYDLLRQLAKN</sequence>
<gene>
    <name evidence="9" type="ORF">RM544_09745</name>
</gene>
<dbReference type="Pfam" id="PF05893">
    <property type="entry name" value="LuxC"/>
    <property type="match status" value="1"/>
</dbReference>
<dbReference type="Gene3D" id="3.40.605.10">
    <property type="entry name" value="Aldehyde Dehydrogenase, Chain A, domain 1"/>
    <property type="match status" value="1"/>
</dbReference>
<dbReference type="InterPro" id="IPR016161">
    <property type="entry name" value="Ald_DH/histidinol_DH"/>
</dbReference>
<dbReference type="AlphaFoldDB" id="A0AAW8R4R0"/>
<dbReference type="InterPro" id="IPR008670">
    <property type="entry name" value="CoA_reduct_LuxC"/>
</dbReference>
<evidence type="ECO:0000256" key="1">
    <source>
        <dbReference type="ARBA" id="ARBA00003277"/>
    </source>
</evidence>
<comment type="function">
    <text evidence="1">LuxC is the fatty acid reductase enzyme responsible for synthesis of the aldehyde substrate for the luminescent reaction catalyzed by luciferase.</text>
</comment>
<keyword evidence="6" id="KW-0560">Oxidoreductase</keyword>
<dbReference type="Gene3D" id="3.40.309.10">
    <property type="entry name" value="Aldehyde Dehydrogenase, Chain A, domain 2"/>
    <property type="match status" value="1"/>
</dbReference>
<organism evidence="9 10">
    <name type="scientific">Brumicola blandensis</name>
    <dbReference type="NCBI Taxonomy" id="3075611"/>
    <lineage>
        <taxon>Bacteria</taxon>
        <taxon>Pseudomonadati</taxon>
        <taxon>Pseudomonadota</taxon>
        <taxon>Gammaproteobacteria</taxon>
        <taxon>Alteromonadales</taxon>
        <taxon>Alteromonadaceae</taxon>
        <taxon>Brumicola</taxon>
    </lineage>
</organism>
<keyword evidence="10" id="KW-1185">Reference proteome</keyword>
<dbReference type="Proteomes" id="UP001249020">
    <property type="component" value="Unassembled WGS sequence"/>
</dbReference>
<dbReference type="GO" id="GO:0050062">
    <property type="term" value="F:long-chain-fatty-acyl-CoA reductase activity"/>
    <property type="evidence" value="ECO:0007669"/>
    <property type="project" value="UniProtKB-EC"/>
</dbReference>
<dbReference type="GO" id="GO:0008218">
    <property type="term" value="P:bioluminescence"/>
    <property type="evidence" value="ECO:0007669"/>
    <property type="project" value="UniProtKB-KW"/>
</dbReference>
<comment type="similarity">
    <text evidence="3">Belongs to the LuxC family.</text>
</comment>